<dbReference type="AlphaFoldDB" id="A0A174J3W8"/>
<sequence length="364" mass="41841">MLRKRNIISIILFWVILIVLYEMISIVFSVNDSPSQMNVQGFFMEQKDSLDVLMIGSSEVYSDYSPAIAWENYGYTSYDLSMGAAPANLYKDMIKKGLERQNPKLIVISLNGYLHGSSDFENPVQLHRWIDNVPYIYGRKDSVDSLLKGQGKGQFYFNMAFSHVNWKRPISLAKNTLEKSIMTLNKQSYLKGFCTVSGSDKGTQMGELQNIDFDNGCEDALRELLVYLQAQNIEKVLFVRFPHQRKFENPEAIDKIGSIISEYGYDILNLNDKSKELGIDVPADYSDAEHLNINGMEKMTEYLGKYIINKYDVSSEKSTGDIVKWNKCVKKTKEMINSVREDMKSGTCRLYYEASIYWEPKIQK</sequence>
<dbReference type="Proteomes" id="UP000095602">
    <property type="component" value="Unassembled WGS sequence"/>
</dbReference>
<dbReference type="EMBL" id="CYXM01000001">
    <property type="protein sequence ID" value="CUM75635.1"/>
    <property type="molecule type" value="Genomic_DNA"/>
</dbReference>
<protein>
    <recommendedName>
        <fullName evidence="14">SGNH/GDSL hydrolase family protein</fullName>
    </recommendedName>
</protein>
<reference evidence="4 13" key="3">
    <citation type="journal article" date="2019" name="Nat. Med.">
        <title>A library of human gut bacterial isolates paired with longitudinal multiomics data enables mechanistic microbiome research.</title>
        <authorList>
            <person name="Poyet M."/>
            <person name="Groussin M."/>
            <person name="Gibbons S.M."/>
            <person name="Avila-Pacheco J."/>
            <person name="Jiang X."/>
            <person name="Kearney S.M."/>
            <person name="Perrotta A.R."/>
            <person name="Berdy B."/>
            <person name="Zhao S."/>
            <person name="Lieberman T.D."/>
            <person name="Swanson P.K."/>
            <person name="Smith M."/>
            <person name="Roesemann S."/>
            <person name="Alexander J.E."/>
            <person name="Rich S.A."/>
            <person name="Livny J."/>
            <person name="Vlamakis H."/>
            <person name="Clish C."/>
            <person name="Bullock K."/>
            <person name="Deik A."/>
            <person name="Scott J."/>
            <person name="Pierce K.A."/>
            <person name="Xavier R.J."/>
            <person name="Alm E.J."/>
        </authorList>
    </citation>
    <scope>NUCLEOTIDE SEQUENCE [LARGE SCALE GENOMIC DNA]</scope>
    <source>
        <strain evidence="4 13">BIOML-A11</strain>
    </source>
</reference>
<evidence type="ECO:0000313" key="2">
    <source>
        <dbReference type="EMBL" id="CUM75635.1"/>
    </source>
</evidence>
<keyword evidence="1" id="KW-0812">Transmembrane</keyword>
<dbReference type="Proteomes" id="UP000479563">
    <property type="component" value="Unassembled WGS sequence"/>
</dbReference>
<evidence type="ECO:0000313" key="8">
    <source>
        <dbReference type="Proteomes" id="UP000095602"/>
    </source>
</evidence>
<evidence type="ECO:0000313" key="9">
    <source>
        <dbReference type="Proteomes" id="UP000095673"/>
    </source>
</evidence>
<evidence type="ECO:0008006" key="14">
    <source>
        <dbReference type="Google" id="ProtNLM"/>
    </source>
</evidence>
<evidence type="ECO:0000313" key="6">
    <source>
        <dbReference type="EMBL" id="RGT81580.1"/>
    </source>
</evidence>
<dbReference type="EMBL" id="WKQP01000002">
    <property type="protein sequence ID" value="MSC59072.1"/>
    <property type="molecule type" value="Genomic_DNA"/>
</dbReference>
<dbReference type="EMBL" id="CZAJ01000010">
    <property type="protein sequence ID" value="CUO92956.1"/>
    <property type="molecule type" value="Genomic_DNA"/>
</dbReference>
<evidence type="ECO:0000313" key="11">
    <source>
        <dbReference type="Proteomes" id="UP000266698"/>
    </source>
</evidence>
<organism evidence="3 8">
    <name type="scientific">Agathobacter rectalis</name>
    <dbReference type="NCBI Taxonomy" id="39491"/>
    <lineage>
        <taxon>Bacteria</taxon>
        <taxon>Bacillati</taxon>
        <taxon>Bacillota</taxon>
        <taxon>Clostridia</taxon>
        <taxon>Lachnospirales</taxon>
        <taxon>Lachnospiraceae</taxon>
        <taxon>Agathobacter</taxon>
    </lineage>
</organism>
<evidence type="ECO:0000256" key="1">
    <source>
        <dbReference type="SAM" id="Phobius"/>
    </source>
</evidence>
<dbReference type="SUPFAM" id="SSF52266">
    <property type="entry name" value="SGNH hydrolase"/>
    <property type="match status" value="1"/>
</dbReference>
<proteinExistence type="predicted"/>
<dbReference type="OrthoDB" id="9796702at2"/>
<evidence type="ECO:0000313" key="7">
    <source>
        <dbReference type="EMBL" id="RHL78708.1"/>
    </source>
</evidence>
<accession>A0A174J3W8</accession>
<feature type="transmembrane region" description="Helical" evidence="1">
    <location>
        <begin position="7"/>
        <end position="30"/>
    </location>
</feature>
<dbReference type="Proteomes" id="UP000261052">
    <property type="component" value="Unassembled WGS sequence"/>
</dbReference>
<dbReference type="Proteomes" id="UP000266698">
    <property type="component" value="Unassembled WGS sequence"/>
</dbReference>
<dbReference type="Proteomes" id="UP000095673">
    <property type="component" value="Unassembled WGS sequence"/>
</dbReference>
<keyword evidence="1" id="KW-0472">Membrane</keyword>
<evidence type="ECO:0000313" key="5">
    <source>
        <dbReference type="EMBL" id="RGK45033.1"/>
    </source>
</evidence>
<keyword evidence="1" id="KW-1133">Transmembrane helix</keyword>
<evidence type="ECO:0000313" key="3">
    <source>
        <dbReference type="EMBL" id="CUO92956.1"/>
    </source>
</evidence>
<name>A0A174J3W8_9FIRM</name>
<evidence type="ECO:0000313" key="12">
    <source>
        <dbReference type="Proteomes" id="UP000284296"/>
    </source>
</evidence>
<evidence type="ECO:0000313" key="10">
    <source>
        <dbReference type="Proteomes" id="UP000261052"/>
    </source>
</evidence>
<evidence type="ECO:0000313" key="13">
    <source>
        <dbReference type="Proteomes" id="UP000479563"/>
    </source>
</evidence>
<dbReference type="Proteomes" id="UP000284296">
    <property type="component" value="Unassembled WGS sequence"/>
</dbReference>
<evidence type="ECO:0000313" key="4">
    <source>
        <dbReference type="EMBL" id="MSC59072.1"/>
    </source>
</evidence>
<dbReference type="EMBL" id="QRXG01000010">
    <property type="protein sequence ID" value="RGT81580.1"/>
    <property type="molecule type" value="Genomic_DNA"/>
</dbReference>
<reference evidence="8 9" key="1">
    <citation type="submission" date="2015-09" db="EMBL/GenBank/DDBJ databases">
        <authorList>
            <consortium name="Pathogen Informatics"/>
        </authorList>
    </citation>
    <scope>NUCLEOTIDE SEQUENCE [LARGE SCALE GENOMIC DNA]</scope>
    <source>
        <strain evidence="3 8">2789STDY5834884</strain>
        <strain evidence="2 9">2789STDY5834968</strain>
    </source>
</reference>
<gene>
    <name evidence="7" type="ORF">DW001_09520</name>
    <name evidence="6" type="ORF">DWX06_07675</name>
    <name evidence="5" type="ORF">DXD13_02185</name>
    <name evidence="3" type="ORF">ERS852497_01308</name>
    <name evidence="2" type="ORF">ERS852580_00429</name>
    <name evidence="4" type="ORF">GKE07_02295</name>
</gene>
<dbReference type="EMBL" id="QRPB01000010">
    <property type="protein sequence ID" value="RHL78708.1"/>
    <property type="molecule type" value="Genomic_DNA"/>
</dbReference>
<dbReference type="RefSeq" id="WP_055237039.1">
    <property type="nucleotide sequence ID" value="NZ_CYXM01000001.1"/>
</dbReference>
<dbReference type="EMBL" id="QSQP01000002">
    <property type="protein sequence ID" value="RGK45033.1"/>
    <property type="molecule type" value="Genomic_DNA"/>
</dbReference>
<reference evidence="10 11" key="2">
    <citation type="submission" date="2018-08" db="EMBL/GenBank/DDBJ databases">
        <title>A genome reference for cultivated species of the human gut microbiota.</title>
        <authorList>
            <person name="Zou Y."/>
            <person name="Xue W."/>
            <person name="Luo G."/>
        </authorList>
    </citation>
    <scope>NUCLEOTIDE SEQUENCE [LARGE SCALE GENOMIC DNA]</scope>
    <source>
        <strain evidence="6 12">AF18-16LB</strain>
        <strain evidence="7 11">AF36-2BH</strain>
        <strain evidence="5 10">TF11-15AC</strain>
    </source>
</reference>